<comment type="subcellular location">
    <subcellularLocation>
        <location evidence="1">Secreted</location>
        <location evidence="1">Extracellular space</location>
        <location evidence="1">Apoplast</location>
    </subcellularLocation>
</comment>
<accession>A0A9Q0CLN6</accession>
<dbReference type="PANTHER" id="PTHR31279">
    <property type="entry name" value="PROTEIN EXORDIUM-LIKE 5"/>
    <property type="match status" value="1"/>
</dbReference>
<evidence type="ECO:0000256" key="5">
    <source>
        <dbReference type="ARBA" id="ARBA00023591"/>
    </source>
</evidence>
<dbReference type="EMBL" id="JAMQYH010000002">
    <property type="protein sequence ID" value="KAJ1696248.1"/>
    <property type="molecule type" value="Genomic_DNA"/>
</dbReference>
<dbReference type="OrthoDB" id="2017091at2759"/>
<keyword evidence="4 6" id="KW-0732">Signal</keyword>
<comment type="caution">
    <text evidence="7">The sequence shown here is derived from an EMBL/GenBank/DDBJ whole genome shotgun (WGS) entry which is preliminary data.</text>
</comment>
<evidence type="ECO:0000256" key="6">
    <source>
        <dbReference type="SAM" id="SignalP"/>
    </source>
</evidence>
<keyword evidence="2" id="KW-0052">Apoplast</keyword>
<dbReference type="AlphaFoldDB" id="A0A9Q0CLN6"/>
<keyword evidence="3" id="KW-0964">Secreted</keyword>
<keyword evidence="8" id="KW-1185">Reference proteome</keyword>
<comment type="similarity">
    <text evidence="5">Belongs to the EXORDIUM family.</text>
</comment>
<dbReference type="PANTHER" id="PTHR31279:SF72">
    <property type="entry name" value="OS02G0756800 PROTEIN"/>
    <property type="match status" value="1"/>
</dbReference>
<name>A0A9Q0CLN6_9POAL</name>
<dbReference type="InterPro" id="IPR006766">
    <property type="entry name" value="EXORDIUM-like"/>
</dbReference>
<dbReference type="GO" id="GO:0048046">
    <property type="term" value="C:apoplast"/>
    <property type="evidence" value="ECO:0007669"/>
    <property type="project" value="UniProtKB-SubCell"/>
</dbReference>
<evidence type="ECO:0000256" key="3">
    <source>
        <dbReference type="ARBA" id="ARBA00022525"/>
    </source>
</evidence>
<evidence type="ECO:0000256" key="2">
    <source>
        <dbReference type="ARBA" id="ARBA00022523"/>
    </source>
</evidence>
<reference evidence="7" key="1">
    <citation type="journal article" date="2022" name="Cell">
        <title>Repeat-based holocentromeres influence genome architecture and karyotype evolution.</title>
        <authorList>
            <person name="Hofstatter P.G."/>
            <person name="Thangavel G."/>
            <person name="Lux T."/>
            <person name="Neumann P."/>
            <person name="Vondrak T."/>
            <person name="Novak P."/>
            <person name="Zhang M."/>
            <person name="Costa L."/>
            <person name="Castellani M."/>
            <person name="Scott A."/>
            <person name="Toegelov H."/>
            <person name="Fuchs J."/>
            <person name="Mata-Sucre Y."/>
            <person name="Dias Y."/>
            <person name="Vanzela A.L.L."/>
            <person name="Huettel B."/>
            <person name="Almeida C.C.S."/>
            <person name="Simkova H."/>
            <person name="Souza G."/>
            <person name="Pedrosa-Harand A."/>
            <person name="Macas J."/>
            <person name="Mayer K.F.X."/>
            <person name="Houben A."/>
            <person name="Marques A."/>
        </authorList>
    </citation>
    <scope>NUCLEOTIDE SEQUENCE</scope>
    <source>
        <strain evidence="7">RhyBre1mFocal</strain>
    </source>
</reference>
<sequence>MASFSLPKSILALLVILTLVNSSLGARPRKLDLWIPNRDDYPDDSYLLKYHNGEVLQGDIPVYIIWYGDFSSPQKSIIIDFLNSLTSNTWGQSNPSVAQWWSTIDQLYLSKVSNQQTQINLGNQIDWSYWWGNYLTTSQIAQIASYAGTPRGGITLVLTAKDVIVEEFCSSHCAFHGSDRSAGMTFIWVGNSESQCPGQCAWPFHQPLYGPQSPPLVPPNGDVGIEGMIINLASMLAGTASNPFGNGYYQGNKEAPMEACTACPGVYGPGAYPGYAGQLRTDSTTGASYNANGFNGREYLLPAIFDATMATCSTLN</sequence>
<evidence type="ECO:0000313" key="8">
    <source>
        <dbReference type="Proteomes" id="UP001151287"/>
    </source>
</evidence>
<evidence type="ECO:0000313" key="7">
    <source>
        <dbReference type="EMBL" id="KAJ1696248.1"/>
    </source>
</evidence>
<evidence type="ECO:0000256" key="1">
    <source>
        <dbReference type="ARBA" id="ARBA00004271"/>
    </source>
</evidence>
<dbReference type="Proteomes" id="UP001151287">
    <property type="component" value="Unassembled WGS sequence"/>
</dbReference>
<feature type="chain" id="PRO_5040435064" evidence="6">
    <location>
        <begin position="26"/>
        <end position="316"/>
    </location>
</feature>
<dbReference type="Pfam" id="PF04674">
    <property type="entry name" value="Phi_1"/>
    <property type="match status" value="1"/>
</dbReference>
<proteinExistence type="inferred from homology"/>
<organism evidence="7 8">
    <name type="scientific">Rhynchospora breviuscula</name>
    <dbReference type="NCBI Taxonomy" id="2022672"/>
    <lineage>
        <taxon>Eukaryota</taxon>
        <taxon>Viridiplantae</taxon>
        <taxon>Streptophyta</taxon>
        <taxon>Embryophyta</taxon>
        <taxon>Tracheophyta</taxon>
        <taxon>Spermatophyta</taxon>
        <taxon>Magnoliopsida</taxon>
        <taxon>Liliopsida</taxon>
        <taxon>Poales</taxon>
        <taxon>Cyperaceae</taxon>
        <taxon>Cyperoideae</taxon>
        <taxon>Rhynchosporeae</taxon>
        <taxon>Rhynchospora</taxon>
    </lineage>
</organism>
<gene>
    <name evidence="7" type="ORF">LUZ63_004760</name>
</gene>
<protein>
    <submittedName>
        <fullName evidence="7">Uncharacterized protein</fullName>
    </submittedName>
</protein>
<evidence type="ECO:0000256" key="4">
    <source>
        <dbReference type="ARBA" id="ARBA00022729"/>
    </source>
</evidence>
<feature type="signal peptide" evidence="6">
    <location>
        <begin position="1"/>
        <end position="25"/>
    </location>
</feature>